<protein>
    <submittedName>
        <fullName evidence="2">IcmE</fullName>
    </submittedName>
</protein>
<dbReference type="Proteomes" id="UP000006426">
    <property type="component" value="Plasmid pmppla107"/>
</dbReference>
<evidence type="ECO:0000313" key="2">
    <source>
        <dbReference type="EMBL" id="AXH59504.1"/>
    </source>
</evidence>
<dbReference type="InterPro" id="IPR049855">
    <property type="entry name" value="DotG/IcmE-like_C"/>
</dbReference>
<feature type="compositionally biased region" description="Polar residues" evidence="1">
    <location>
        <begin position="419"/>
        <end position="436"/>
    </location>
</feature>
<feature type="region of interest" description="Disordered" evidence="1">
    <location>
        <begin position="419"/>
        <end position="442"/>
    </location>
</feature>
<keyword evidence="2" id="KW-0614">Plasmid</keyword>
<feature type="region of interest" description="Disordered" evidence="1">
    <location>
        <begin position="268"/>
        <end position="293"/>
    </location>
</feature>
<sequence length="490" mass="52310">MGAFSNMKKNINPKARLMIALTVLLVGGIIAFGIWRVMGSGPAEQQTSVSVDTPPTTQNIHRDTAADQVKFGDDTAVGQLYKADDARRADEALSGKGSHVDSLRVNVAPEHVGKIEPKPAPAATSPSNLQKLIQDRKASAQAAETKQVQQRTQASATFQENPWKAFLDNESKDIQEYASAYGGKIDQIQQQTENPVAKPMYEESTQLAASQSLATSNQAGTSQSGSGDATTSPRYLQYLKTAGVNPGATAQAQNGRVVARTGGKFTQTEYIDQTEGSDADGESQVASASDYPSERIAKSSVSAKEPEGQVVVGQTFYSVLQIGVNTDEISPIRAVMVQKGPLEGAVLTGEPARTGEKAKLSFTDMSLNGKSYKVTAIALDPDTYRSGLADGVDNHTFERYSKLMIASFVDGYSDALQDSQTTTNTDGSSSTVNSALPNAGDQVKMGIGKMGEKFSPIFEKEFDRPPTVTVEPNKSIVIMFMANLDLSKPQ</sequence>
<name>A0AAD0PVN7_PSEAV</name>
<reference evidence="2 3" key="1">
    <citation type="journal article" date="2011" name="PLoS Pathog.">
        <title>Dynamic evolution of pathogenicity revealed by sequencing and comparative genomics of 19 Pseudomonas syringae isolates.</title>
        <authorList>
            <person name="Baltrus D.A."/>
            <person name="Nishimura M.T."/>
            <person name="Romanchuk A."/>
            <person name="Chang J.H."/>
            <person name="Mukhtar M.S."/>
            <person name="Cherkis K."/>
            <person name="Roach J."/>
            <person name="Grant S.R."/>
            <person name="Jones C.D."/>
            <person name="Dangl J.L."/>
        </authorList>
    </citation>
    <scope>NUCLEOTIDE SEQUENCE [LARGE SCALE GENOMIC DNA]</scope>
    <source>
        <strain evidence="2 3">M301315</strain>
    </source>
</reference>
<evidence type="ECO:0000313" key="3">
    <source>
        <dbReference type="Proteomes" id="UP000006426"/>
    </source>
</evidence>
<dbReference type="GeneID" id="39474591"/>
<gene>
    <name evidence="2" type="ORF">PLA107_030215</name>
</gene>
<feature type="compositionally biased region" description="Polar residues" evidence="1">
    <location>
        <begin position="203"/>
        <end position="232"/>
    </location>
</feature>
<evidence type="ECO:0000256" key="1">
    <source>
        <dbReference type="SAM" id="MobiDB-lite"/>
    </source>
</evidence>
<proteinExistence type="predicted"/>
<dbReference type="CDD" id="cd16431">
    <property type="entry name" value="IcmE"/>
    <property type="match status" value="1"/>
</dbReference>
<dbReference type="RefSeq" id="WP_005742301.1">
    <property type="nucleotide sequence ID" value="NZ_CP031226.1"/>
</dbReference>
<organism evidence="2 3">
    <name type="scientific">Pseudomonas amygdali pv. lachrymans str. M301315</name>
    <dbReference type="NCBI Taxonomy" id="629260"/>
    <lineage>
        <taxon>Bacteria</taxon>
        <taxon>Pseudomonadati</taxon>
        <taxon>Pseudomonadota</taxon>
        <taxon>Gammaproteobacteria</taxon>
        <taxon>Pseudomonadales</taxon>
        <taxon>Pseudomonadaceae</taxon>
        <taxon>Pseudomonas</taxon>
        <taxon>Pseudomonas amygdali</taxon>
    </lineage>
</organism>
<accession>A0AAD0PVN7</accession>
<dbReference type="InterPro" id="IPR005498">
    <property type="entry name" value="T4SS_VirB10/TraB/TrbI"/>
</dbReference>
<dbReference type="AlphaFoldDB" id="A0AAD0PVN7"/>
<geneLocation type="plasmid" evidence="3">
    <name>pmppla107</name>
</geneLocation>
<feature type="region of interest" description="Disordered" evidence="1">
    <location>
        <begin position="202"/>
        <end position="232"/>
    </location>
</feature>
<dbReference type="Pfam" id="PF03743">
    <property type="entry name" value="TrbI"/>
    <property type="match status" value="1"/>
</dbReference>
<dbReference type="EMBL" id="CP031226">
    <property type="protein sequence ID" value="AXH59504.1"/>
    <property type="molecule type" value="Genomic_DNA"/>
</dbReference>
<feature type="compositionally biased region" description="Polar residues" evidence="1">
    <location>
        <begin position="142"/>
        <end position="160"/>
    </location>
</feature>
<feature type="region of interest" description="Disordered" evidence="1">
    <location>
        <begin position="134"/>
        <end position="164"/>
    </location>
</feature>